<dbReference type="EMBL" id="CAXDID020000275">
    <property type="protein sequence ID" value="CAL6068779.1"/>
    <property type="molecule type" value="Genomic_DNA"/>
</dbReference>
<protein>
    <submittedName>
        <fullName evidence="1">Uncharacterized protein</fullName>
    </submittedName>
</protein>
<dbReference type="EMBL" id="CATOUU010000424">
    <property type="protein sequence ID" value="CAI9928867.1"/>
    <property type="molecule type" value="Genomic_DNA"/>
</dbReference>
<sequence length="593" mass="66495">MISTILILHKQLNSNILNFCNNQILRASQYVNYCTKDYTSSSKLDGALNFQDYTDSRIFLYVNKVENTIMSLQVKVPQLSSFAIFGFTAKTEITECEFKVEIEEDLIQAALICIQCDILISHSTAQFIANGLSVSGLIMKASDVITIESCRIQFRTKAQLSAAVVLLISQQVKSFSISNVFISSHFQNYLNTNAVLVSQVENVQKIDILIQKVYYCDLNVNFIQSKHESLIAFSQSPVKGCDLCQLNEYMVYGLCQNVSLEFSQNVNGAEVCVYPFIYDGQFCVCASGYQLNVDECIDYKYEYSKLDWYIINNFTRMDQNLAHNTTILDDRINHNITAANTRLEQLNDDVVLFLNNIESQIANNMSYLETQIINNFTVLNDQIITEITQLNNQLIDYQTYLEAKLITNFSLADTNLAMNTTELDNRIFANVTSLTNSINTLTVIVNDNLALITSNLAAIKQYLETQIINNATKVNAAITSGVAPIRTDLTNVNSALTTQTTNLRSDLNWVNNDLNAKITAVTNNANNAQSRINMVVNDIGGLRAVDNTLQMQINAISNRVASVYWRVIQTPTGYYGAMVNTLQLCVNGDCRSV</sequence>
<accession>A0AA86NYA9</accession>
<dbReference type="EMBL" id="CATOUU010000709">
    <property type="protein sequence ID" value="CAI9942853.1"/>
    <property type="molecule type" value="Genomic_DNA"/>
</dbReference>
<evidence type="ECO:0000313" key="5">
    <source>
        <dbReference type="Proteomes" id="UP001642409"/>
    </source>
</evidence>
<gene>
    <name evidence="1" type="ORF">HINF_LOCUS16512</name>
    <name evidence="3" type="ORF">HINF_LOCUS18796</name>
    <name evidence="2" type="ORF">HINF_LOCUS30498</name>
    <name evidence="4" type="ORF">HINF_LOCUS53662</name>
</gene>
<evidence type="ECO:0000313" key="3">
    <source>
        <dbReference type="EMBL" id="CAL6004266.1"/>
    </source>
</evidence>
<comment type="caution">
    <text evidence="1">The sequence shown here is derived from an EMBL/GenBank/DDBJ whole genome shotgun (WGS) entry which is preliminary data.</text>
</comment>
<dbReference type="EMBL" id="CAXDID020000049">
    <property type="protein sequence ID" value="CAL6004266.1"/>
    <property type="molecule type" value="Genomic_DNA"/>
</dbReference>
<organism evidence="1">
    <name type="scientific">Hexamita inflata</name>
    <dbReference type="NCBI Taxonomy" id="28002"/>
    <lineage>
        <taxon>Eukaryota</taxon>
        <taxon>Metamonada</taxon>
        <taxon>Diplomonadida</taxon>
        <taxon>Hexamitidae</taxon>
        <taxon>Hexamitinae</taxon>
        <taxon>Hexamita</taxon>
    </lineage>
</organism>
<evidence type="ECO:0000313" key="4">
    <source>
        <dbReference type="EMBL" id="CAL6068779.1"/>
    </source>
</evidence>
<reference evidence="1" key="1">
    <citation type="submission" date="2023-06" db="EMBL/GenBank/DDBJ databases">
        <authorList>
            <person name="Kurt Z."/>
        </authorList>
    </citation>
    <scope>NUCLEOTIDE SEQUENCE</scope>
</reference>
<dbReference type="Proteomes" id="UP001642409">
    <property type="component" value="Unassembled WGS sequence"/>
</dbReference>
<reference evidence="3 5" key="2">
    <citation type="submission" date="2024-07" db="EMBL/GenBank/DDBJ databases">
        <authorList>
            <person name="Akdeniz Z."/>
        </authorList>
    </citation>
    <scope>NUCLEOTIDE SEQUENCE [LARGE SCALE GENOMIC DNA]</scope>
</reference>
<evidence type="ECO:0000313" key="1">
    <source>
        <dbReference type="EMBL" id="CAI9928867.1"/>
    </source>
</evidence>
<keyword evidence="5" id="KW-1185">Reference proteome</keyword>
<proteinExistence type="predicted"/>
<dbReference type="AlphaFoldDB" id="A0AA86NYA9"/>
<name>A0AA86NYA9_9EUKA</name>
<evidence type="ECO:0000313" key="2">
    <source>
        <dbReference type="EMBL" id="CAI9942853.1"/>
    </source>
</evidence>